<dbReference type="Proteomes" id="UP000821866">
    <property type="component" value="Unassembled WGS sequence"/>
</dbReference>
<keyword evidence="4" id="KW-1185">Reference proteome</keyword>
<reference evidence="3" key="2">
    <citation type="submission" date="2021-09" db="EMBL/GenBank/DDBJ databases">
        <authorList>
            <person name="Jia N."/>
            <person name="Wang J."/>
            <person name="Shi W."/>
            <person name="Du L."/>
            <person name="Sun Y."/>
            <person name="Zhan W."/>
            <person name="Jiang J."/>
            <person name="Wang Q."/>
            <person name="Zhang B."/>
            <person name="Ji P."/>
            <person name="Sakyi L.B."/>
            <person name="Cui X."/>
            <person name="Yuan T."/>
            <person name="Jiang B."/>
            <person name="Yang W."/>
            <person name="Lam T.T.-Y."/>
            <person name="Chang Q."/>
            <person name="Ding S."/>
            <person name="Wang X."/>
            <person name="Zhu J."/>
            <person name="Ruan X."/>
            <person name="Zhao L."/>
            <person name="Wei J."/>
            <person name="Que T."/>
            <person name="Du C."/>
            <person name="Cheng J."/>
            <person name="Dai P."/>
            <person name="Han X."/>
            <person name="Huang E."/>
            <person name="Gao Y."/>
            <person name="Liu J."/>
            <person name="Shao H."/>
            <person name="Ye R."/>
            <person name="Li L."/>
            <person name="Wei W."/>
            <person name="Wang X."/>
            <person name="Wang C."/>
            <person name="Huo Q."/>
            <person name="Li W."/>
            <person name="Guo W."/>
            <person name="Chen H."/>
            <person name="Chen S."/>
            <person name="Zhou L."/>
            <person name="Zhou L."/>
            <person name="Ni X."/>
            <person name="Tian J."/>
            <person name="Zhou Y."/>
            <person name="Sheng Y."/>
            <person name="Liu T."/>
            <person name="Pan Y."/>
            <person name="Xia L."/>
            <person name="Li J."/>
            <person name="Zhao F."/>
            <person name="Cao W."/>
        </authorList>
    </citation>
    <scope>NUCLEOTIDE SEQUENCE</scope>
    <source>
        <strain evidence="3">Rmic-2018</strain>
        <tissue evidence="3">Larvae</tissue>
    </source>
</reference>
<feature type="transmembrane region" description="Helical" evidence="2">
    <location>
        <begin position="71"/>
        <end position="95"/>
    </location>
</feature>
<keyword evidence="2" id="KW-0812">Transmembrane</keyword>
<evidence type="ECO:0000256" key="1">
    <source>
        <dbReference type="SAM" id="MobiDB-lite"/>
    </source>
</evidence>
<feature type="compositionally biased region" description="Low complexity" evidence="1">
    <location>
        <begin position="39"/>
        <end position="58"/>
    </location>
</feature>
<reference evidence="3" key="1">
    <citation type="journal article" date="2020" name="Cell">
        <title>Large-Scale Comparative Analyses of Tick Genomes Elucidate Their Genetic Diversity and Vector Capacities.</title>
        <authorList>
            <consortium name="Tick Genome and Microbiome Consortium (TIGMIC)"/>
            <person name="Jia N."/>
            <person name="Wang J."/>
            <person name="Shi W."/>
            <person name="Du L."/>
            <person name="Sun Y."/>
            <person name="Zhan W."/>
            <person name="Jiang J.F."/>
            <person name="Wang Q."/>
            <person name="Zhang B."/>
            <person name="Ji P."/>
            <person name="Bell-Sakyi L."/>
            <person name="Cui X.M."/>
            <person name="Yuan T.T."/>
            <person name="Jiang B.G."/>
            <person name="Yang W.F."/>
            <person name="Lam T.T."/>
            <person name="Chang Q.C."/>
            <person name="Ding S.J."/>
            <person name="Wang X.J."/>
            <person name="Zhu J.G."/>
            <person name="Ruan X.D."/>
            <person name="Zhao L."/>
            <person name="Wei J.T."/>
            <person name="Ye R.Z."/>
            <person name="Que T.C."/>
            <person name="Du C.H."/>
            <person name="Zhou Y.H."/>
            <person name="Cheng J.X."/>
            <person name="Dai P.F."/>
            <person name="Guo W.B."/>
            <person name="Han X.H."/>
            <person name="Huang E.J."/>
            <person name="Li L.F."/>
            <person name="Wei W."/>
            <person name="Gao Y.C."/>
            <person name="Liu J.Z."/>
            <person name="Shao H.Z."/>
            <person name="Wang X."/>
            <person name="Wang C.C."/>
            <person name="Yang T.C."/>
            <person name="Huo Q.B."/>
            <person name="Li W."/>
            <person name="Chen H.Y."/>
            <person name="Chen S.E."/>
            <person name="Zhou L.G."/>
            <person name="Ni X.B."/>
            <person name="Tian J.H."/>
            <person name="Sheng Y."/>
            <person name="Liu T."/>
            <person name="Pan Y.S."/>
            <person name="Xia L.Y."/>
            <person name="Li J."/>
            <person name="Zhao F."/>
            <person name="Cao W.C."/>
        </authorList>
    </citation>
    <scope>NUCLEOTIDE SEQUENCE</scope>
    <source>
        <strain evidence="3">Rmic-2018</strain>
    </source>
</reference>
<name>A0A9J6CXZ9_RHIMP</name>
<feature type="compositionally biased region" description="Polar residues" evidence="1">
    <location>
        <begin position="1"/>
        <end position="15"/>
    </location>
</feature>
<sequence>MAAPRSVTNVPTGKQTAAPKQPLRSILRSSSCADAQQPSVGVDVSDVGSPSSPTSDTDLLQFDPSDRSNQAAMASLVLCAVCGVAVLVSAASFYASRTVGGAEVTLPEALTTMHAANVSEEVTKVTPDARIVQVYITTAQSWVATDADTGDEEWFEKNETFTSHEASKQEVAQVLVKHANVSK</sequence>
<evidence type="ECO:0000313" key="3">
    <source>
        <dbReference type="EMBL" id="KAH7952662.1"/>
    </source>
</evidence>
<feature type="region of interest" description="Disordered" evidence="1">
    <location>
        <begin position="1"/>
        <end position="63"/>
    </location>
</feature>
<proteinExistence type="predicted"/>
<feature type="compositionally biased region" description="Polar residues" evidence="1">
    <location>
        <begin position="27"/>
        <end position="38"/>
    </location>
</feature>
<dbReference type="AlphaFoldDB" id="A0A9J6CXZ9"/>
<accession>A0A9J6CXZ9</accession>
<keyword evidence="2" id="KW-0472">Membrane</keyword>
<dbReference type="EMBL" id="JABSTU010004849">
    <property type="protein sequence ID" value="KAH7952662.1"/>
    <property type="molecule type" value="Genomic_DNA"/>
</dbReference>
<gene>
    <name evidence="3" type="ORF">HPB51_028178</name>
</gene>
<evidence type="ECO:0000313" key="4">
    <source>
        <dbReference type="Proteomes" id="UP000821866"/>
    </source>
</evidence>
<organism evidence="3 4">
    <name type="scientific">Rhipicephalus microplus</name>
    <name type="common">Cattle tick</name>
    <name type="synonym">Boophilus microplus</name>
    <dbReference type="NCBI Taxonomy" id="6941"/>
    <lineage>
        <taxon>Eukaryota</taxon>
        <taxon>Metazoa</taxon>
        <taxon>Ecdysozoa</taxon>
        <taxon>Arthropoda</taxon>
        <taxon>Chelicerata</taxon>
        <taxon>Arachnida</taxon>
        <taxon>Acari</taxon>
        <taxon>Parasitiformes</taxon>
        <taxon>Ixodida</taxon>
        <taxon>Ixodoidea</taxon>
        <taxon>Ixodidae</taxon>
        <taxon>Rhipicephalinae</taxon>
        <taxon>Rhipicephalus</taxon>
        <taxon>Boophilus</taxon>
    </lineage>
</organism>
<comment type="caution">
    <text evidence="3">The sequence shown here is derived from an EMBL/GenBank/DDBJ whole genome shotgun (WGS) entry which is preliminary data.</text>
</comment>
<protein>
    <submittedName>
        <fullName evidence="3">Uncharacterized protein</fullName>
    </submittedName>
</protein>
<keyword evidence="2" id="KW-1133">Transmembrane helix</keyword>
<evidence type="ECO:0000256" key="2">
    <source>
        <dbReference type="SAM" id="Phobius"/>
    </source>
</evidence>